<evidence type="ECO:0000313" key="3">
    <source>
        <dbReference type="EMBL" id="CAB4890558.1"/>
    </source>
</evidence>
<evidence type="ECO:0000313" key="2">
    <source>
        <dbReference type="EMBL" id="CAB4831226.1"/>
    </source>
</evidence>
<evidence type="ECO:0000313" key="1">
    <source>
        <dbReference type="EMBL" id="CAB4734427.1"/>
    </source>
</evidence>
<dbReference type="AlphaFoldDB" id="A0A6J7F9Q9"/>
<sequence>MLYAFGFERIGVVVSDLYFVDPDPIPGQEGAERGVRVELRFLASDPLRGSIYSAQPISIDRPIWRCDLLESVAGPPGSHDRTHHHPRFDGWEPSHRVFAEDLSAAPLDWLGARLGDLPMLLTEAGVDEDEVGAGDATELRAATPQILDATTSLLRRVRAGELANPRPDYPLDNARVGWL</sequence>
<protein>
    <submittedName>
        <fullName evidence="3">Unannotated protein</fullName>
    </submittedName>
</protein>
<accession>A0A6J7F9Q9</accession>
<dbReference type="EMBL" id="CAFABA010000056">
    <property type="protein sequence ID" value="CAB4831226.1"/>
    <property type="molecule type" value="Genomic_DNA"/>
</dbReference>
<reference evidence="3" key="1">
    <citation type="submission" date="2020-05" db="EMBL/GenBank/DDBJ databases">
        <authorList>
            <person name="Chiriac C."/>
            <person name="Salcher M."/>
            <person name="Ghai R."/>
            <person name="Kavagutti S V."/>
        </authorList>
    </citation>
    <scope>NUCLEOTIDE SEQUENCE</scope>
</reference>
<organism evidence="3">
    <name type="scientific">freshwater metagenome</name>
    <dbReference type="NCBI Taxonomy" id="449393"/>
    <lineage>
        <taxon>unclassified sequences</taxon>
        <taxon>metagenomes</taxon>
        <taxon>ecological metagenomes</taxon>
    </lineage>
</organism>
<gene>
    <name evidence="1" type="ORF">UFOPK2754_00714</name>
    <name evidence="2" type="ORF">UFOPK3139_01493</name>
    <name evidence="3" type="ORF">UFOPK3543_00227</name>
    <name evidence="4" type="ORF">UFOPK3967_02262</name>
</gene>
<dbReference type="EMBL" id="CAFBMH010000004">
    <property type="protein sequence ID" value="CAB4890558.1"/>
    <property type="molecule type" value="Genomic_DNA"/>
</dbReference>
<name>A0A6J7F9Q9_9ZZZZ</name>
<dbReference type="EMBL" id="CAEZYR010000018">
    <property type="protein sequence ID" value="CAB4734427.1"/>
    <property type="molecule type" value="Genomic_DNA"/>
</dbReference>
<dbReference type="EMBL" id="CAFBOS010000164">
    <property type="protein sequence ID" value="CAB5011579.1"/>
    <property type="molecule type" value="Genomic_DNA"/>
</dbReference>
<evidence type="ECO:0000313" key="4">
    <source>
        <dbReference type="EMBL" id="CAB5011579.1"/>
    </source>
</evidence>
<proteinExistence type="predicted"/>